<keyword evidence="2" id="KW-1185">Reference proteome</keyword>
<dbReference type="AlphaFoldDB" id="A0A1H3FJ52"/>
<dbReference type="OrthoDB" id="2048261at2"/>
<reference evidence="1 2" key="1">
    <citation type="submission" date="2016-10" db="EMBL/GenBank/DDBJ databases">
        <authorList>
            <person name="de Groot N.N."/>
        </authorList>
    </citation>
    <scope>NUCLEOTIDE SEQUENCE [LARGE SCALE GENOMIC DNA]</scope>
    <source>
        <strain evidence="1 2">DSM 14045</strain>
    </source>
</reference>
<proteinExistence type="predicted"/>
<protein>
    <submittedName>
        <fullName evidence="1">Uncharacterized protein</fullName>
    </submittedName>
</protein>
<dbReference type="EMBL" id="FNPG01000005">
    <property type="protein sequence ID" value="SDX90875.1"/>
    <property type="molecule type" value="Genomic_DNA"/>
</dbReference>
<gene>
    <name evidence="1" type="ORF">SAMN02910414_00249</name>
</gene>
<evidence type="ECO:0000313" key="1">
    <source>
        <dbReference type="EMBL" id="SDX90875.1"/>
    </source>
</evidence>
<organism evidence="1 2">
    <name type="scientific">Lachnobacterium bovis DSM 14045</name>
    <dbReference type="NCBI Taxonomy" id="1122142"/>
    <lineage>
        <taxon>Bacteria</taxon>
        <taxon>Bacillati</taxon>
        <taxon>Bacillota</taxon>
        <taxon>Clostridia</taxon>
        <taxon>Lachnospirales</taxon>
        <taxon>Lachnospiraceae</taxon>
        <taxon>Lachnobacterium</taxon>
    </lineage>
</organism>
<evidence type="ECO:0000313" key="2">
    <source>
        <dbReference type="Proteomes" id="UP000183918"/>
    </source>
</evidence>
<dbReference type="RefSeq" id="WP_143470197.1">
    <property type="nucleotide sequence ID" value="NZ_FNPG01000005.1"/>
</dbReference>
<name>A0A1H3FJ52_9FIRM</name>
<sequence>MLQKMKMEKESMKLTERQDKILIKLLKEFDSTVRVVPMLHEESNLKKELDECSKEDFCNGLVGIRKRLEFCYINSLLNEEDVIILSMEFTDRVSIFYREFGLTYENEEYANVGVFAMALYYAFIRRYNAAMKTTRILMRMSNSDSIQRKANKLHFELEQILLDDIVKCNVYSSNGLLPTDFEKVRTVFSFVKEQENEEYASRLEMLYSTDVFMNDADIAIETFMHDILVFDVAVGGETEIFFTDSTKYVAKDILKNKENYLVKVVLKDREWEIIRK</sequence>
<accession>A0A1H3FJ52</accession>
<dbReference type="Proteomes" id="UP000183918">
    <property type="component" value="Unassembled WGS sequence"/>
</dbReference>